<name>B2WI93_PYRTR</name>
<dbReference type="OMA" id="MREHPGH"/>
<keyword evidence="4" id="KW-0576">Peroxisome</keyword>
<evidence type="ECO:0000256" key="5">
    <source>
        <dbReference type="SAM" id="MobiDB-lite"/>
    </source>
</evidence>
<dbReference type="STRING" id="426418.B2WI93"/>
<evidence type="ECO:0000256" key="1">
    <source>
        <dbReference type="ARBA" id="ARBA00004275"/>
    </source>
</evidence>
<dbReference type="Gene3D" id="3.40.50.1820">
    <property type="entry name" value="alpha/beta hydrolase"/>
    <property type="match status" value="1"/>
</dbReference>
<evidence type="ECO:0000259" key="6">
    <source>
        <dbReference type="Pfam" id="PF00561"/>
    </source>
</evidence>
<organism evidence="7 8">
    <name type="scientific">Pyrenophora tritici-repentis (strain Pt-1C-BFP)</name>
    <name type="common">Wheat tan spot fungus</name>
    <name type="synonym">Drechslera tritici-repentis</name>
    <dbReference type="NCBI Taxonomy" id="426418"/>
    <lineage>
        <taxon>Eukaryota</taxon>
        <taxon>Fungi</taxon>
        <taxon>Dikarya</taxon>
        <taxon>Ascomycota</taxon>
        <taxon>Pezizomycotina</taxon>
        <taxon>Dothideomycetes</taxon>
        <taxon>Pleosporomycetidae</taxon>
        <taxon>Pleosporales</taxon>
        <taxon>Pleosporineae</taxon>
        <taxon>Pleosporaceae</taxon>
        <taxon>Pyrenophora</taxon>
    </lineage>
</organism>
<sequence>MTSGPENLVLPRPGALPTRPKPPISGPSEQAFTSAFGTLLPPVRYLDTSHGKVACYNISPTPSVQTLNRVLVIHGVQTPALGMLPLAAALHSLFPDSQFALLDLWGHGLSDTPILPHDAALFHELFDEMLDELYWPSAHLMGYSFGASLTVGYADSRTSRVNSFTLVAPAGLIRSTSFTAAEQELFQPGSDEDAARKWVLQFLEGKDLVVPGGWKERVGRGEVVAEAVREWQMREHAGHVGSVVAIFRDGGVMDNHESFTKAAQTRKPALVVLGEKDDLCNKQELRDLGFKDVFVVPQAGHGLVRERVPEVASFISNFWTDLGIASPNIEGSVKVPDLLLATA</sequence>
<dbReference type="KEGG" id="ptrr:6347996"/>
<dbReference type="InParanoid" id="B2WI93"/>
<evidence type="ECO:0000256" key="3">
    <source>
        <dbReference type="ARBA" id="ARBA00023026"/>
    </source>
</evidence>
<dbReference type="eggNOG" id="ENOG502SJT5">
    <property type="taxonomic scope" value="Eukaryota"/>
</dbReference>
<dbReference type="Proteomes" id="UP000001471">
    <property type="component" value="Unassembled WGS sequence"/>
</dbReference>
<dbReference type="PANTHER" id="PTHR43194">
    <property type="entry name" value="HYDROLASE ALPHA/BETA FOLD FAMILY"/>
    <property type="match status" value="1"/>
</dbReference>
<reference evidence="8" key="1">
    <citation type="journal article" date="2013" name="G3 (Bethesda)">
        <title>Comparative genomics of a plant-pathogenic fungus, Pyrenophora tritici-repentis, reveals transduplication and the impact of repeat elements on pathogenicity and population divergence.</title>
        <authorList>
            <person name="Manning V.A."/>
            <person name="Pandelova I."/>
            <person name="Dhillon B."/>
            <person name="Wilhelm L.J."/>
            <person name="Goodwin S.B."/>
            <person name="Berlin A.M."/>
            <person name="Figueroa M."/>
            <person name="Freitag M."/>
            <person name="Hane J.K."/>
            <person name="Henrissat B."/>
            <person name="Holman W.H."/>
            <person name="Kodira C.D."/>
            <person name="Martin J."/>
            <person name="Oliver R.P."/>
            <person name="Robbertse B."/>
            <person name="Schackwitz W."/>
            <person name="Schwartz D.C."/>
            <person name="Spatafora J.W."/>
            <person name="Turgeon B.G."/>
            <person name="Yandava C."/>
            <person name="Young S."/>
            <person name="Zhou S."/>
            <person name="Zeng Q."/>
            <person name="Grigoriev I.V."/>
            <person name="Ma L.-J."/>
            <person name="Ciuffetti L.M."/>
        </authorList>
    </citation>
    <scope>NUCLEOTIDE SEQUENCE [LARGE SCALE GENOMIC DNA]</scope>
    <source>
        <strain evidence="8">Pt-1C-BFP</strain>
    </source>
</reference>
<evidence type="ECO:0000313" key="8">
    <source>
        <dbReference type="Proteomes" id="UP000001471"/>
    </source>
</evidence>
<feature type="region of interest" description="Disordered" evidence="5">
    <location>
        <begin position="1"/>
        <end position="28"/>
    </location>
</feature>
<dbReference type="InterPro" id="IPR050228">
    <property type="entry name" value="Carboxylesterase_BioH"/>
</dbReference>
<gene>
    <name evidence="7" type="ORF">PTRG_09702</name>
</gene>
<dbReference type="Pfam" id="PF00561">
    <property type="entry name" value="Abhydrolase_1"/>
    <property type="match status" value="1"/>
</dbReference>
<comment type="subcellular location">
    <subcellularLocation>
        <location evidence="1">Peroxisome</location>
    </subcellularLocation>
</comment>
<accession>B2WI93</accession>
<dbReference type="GO" id="GO:0005777">
    <property type="term" value="C:peroxisome"/>
    <property type="evidence" value="ECO:0007669"/>
    <property type="project" value="UniProtKB-SubCell"/>
</dbReference>
<proteinExistence type="inferred from homology"/>
<protein>
    <recommendedName>
        <fullName evidence="6">AB hydrolase-1 domain-containing protein</fullName>
    </recommendedName>
</protein>
<dbReference type="EMBL" id="DS231625">
    <property type="protein sequence ID" value="EDU42753.1"/>
    <property type="molecule type" value="Genomic_DNA"/>
</dbReference>
<dbReference type="GeneID" id="6347996"/>
<feature type="domain" description="AB hydrolase-1" evidence="6">
    <location>
        <begin position="96"/>
        <end position="205"/>
    </location>
</feature>
<comment type="similarity">
    <text evidence="2">Belongs to the AB hydrolase superfamily. AKT2 hydrolase family.</text>
</comment>
<keyword evidence="3" id="KW-0843">Virulence</keyword>
<dbReference type="AlphaFoldDB" id="B2WI93"/>
<dbReference type="InterPro" id="IPR000073">
    <property type="entry name" value="AB_hydrolase_1"/>
</dbReference>
<evidence type="ECO:0000313" key="7">
    <source>
        <dbReference type="EMBL" id="EDU42753.1"/>
    </source>
</evidence>
<dbReference type="HOGENOM" id="CLU_047586_0_0_1"/>
<evidence type="ECO:0000256" key="2">
    <source>
        <dbReference type="ARBA" id="ARBA00005668"/>
    </source>
</evidence>
<dbReference type="SUPFAM" id="SSF53474">
    <property type="entry name" value="alpha/beta-Hydrolases"/>
    <property type="match status" value="1"/>
</dbReference>
<dbReference type="PANTHER" id="PTHR43194:SF2">
    <property type="entry name" value="PEROXISOMAL MEMBRANE PROTEIN LPX1"/>
    <property type="match status" value="1"/>
</dbReference>
<dbReference type="InterPro" id="IPR029058">
    <property type="entry name" value="AB_hydrolase_fold"/>
</dbReference>
<evidence type="ECO:0000256" key="4">
    <source>
        <dbReference type="ARBA" id="ARBA00023140"/>
    </source>
</evidence>
<dbReference type="OrthoDB" id="408373at2759"/>